<dbReference type="InterPro" id="IPR009006">
    <property type="entry name" value="Ala_racemase/Decarboxylase_C"/>
</dbReference>
<dbReference type="Pfam" id="PF00842">
    <property type="entry name" value="Ala_racemase_C"/>
    <property type="match status" value="1"/>
</dbReference>
<dbReference type="PRINTS" id="PR00992">
    <property type="entry name" value="ALARACEMASE"/>
</dbReference>
<dbReference type="SUPFAM" id="SSF50621">
    <property type="entry name" value="Alanine racemase C-terminal domain-like"/>
    <property type="match status" value="1"/>
</dbReference>
<dbReference type="InterPro" id="IPR011079">
    <property type="entry name" value="Ala_racemase_C"/>
</dbReference>
<dbReference type="Gene3D" id="3.20.20.10">
    <property type="entry name" value="Alanine racemase"/>
    <property type="match status" value="1"/>
</dbReference>
<name>A0A6J6C2B6_9ZZZZ</name>
<dbReference type="PANTHER" id="PTHR30511">
    <property type="entry name" value="ALANINE RACEMASE"/>
    <property type="match status" value="1"/>
</dbReference>
<reference evidence="5" key="1">
    <citation type="submission" date="2020-05" db="EMBL/GenBank/DDBJ databases">
        <authorList>
            <person name="Chiriac C."/>
            <person name="Salcher M."/>
            <person name="Ghai R."/>
            <person name="Kavagutti S V."/>
        </authorList>
    </citation>
    <scope>NUCLEOTIDE SEQUENCE</scope>
</reference>
<dbReference type="CDD" id="cd00430">
    <property type="entry name" value="PLPDE_III_AR"/>
    <property type="match status" value="1"/>
</dbReference>
<gene>
    <name evidence="5" type="ORF">UFOPK1505_00446</name>
</gene>
<sequence length="374" mass="40008">MSRACAEIKLSAITQNLKLIKSRTPADVLAVVKADAYGHGLIPVSKALEEAGADWFGTALLEEAINLRKSGILKPIISWLTPLGEDFKSAIDLDIDLGIPSIDLLNEVIKAASLSGKTARIHLEIDTGMSRGGVLSEWDQLIKSVLAAVNLKQIKVIGIWSHFARADEPDELMNQEQLSLFEQKVDHAKAAGIDAEFIHIANSAALFTNKSAHRNIIRSGIALYGLSPDVKNIGDSLSLGLKPAMKLKAKLNLVKDVKAGSSVGYGGTAVLDSDTKLGVVALGYADGIPRNTNNLAGVFVAKKRAPIIGRVSMDQFVVDLGISSTAKTGDEVIVFGDGSGGEYTVDEWAKAANTINYEIITRIGPRVPRIYSRE</sequence>
<dbReference type="PANTHER" id="PTHR30511:SF0">
    <property type="entry name" value="ALANINE RACEMASE, CATABOLIC-RELATED"/>
    <property type="match status" value="1"/>
</dbReference>
<comment type="cofactor">
    <cofactor evidence="1">
        <name>pyridoxal 5'-phosphate</name>
        <dbReference type="ChEBI" id="CHEBI:597326"/>
    </cofactor>
</comment>
<evidence type="ECO:0000313" key="5">
    <source>
        <dbReference type="EMBL" id="CAB4545197.1"/>
    </source>
</evidence>
<dbReference type="GO" id="GO:0030632">
    <property type="term" value="P:D-alanine biosynthetic process"/>
    <property type="evidence" value="ECO:0007669"/>
    <property type="project" value="TreeGrafter"/>
</dbReference>
<dbReference type="GO" id="GO:0008784">
    <property type="term" value="F:alanine racemase activity"/>
    <property type="evidence" value="ECO:0007669"/>
    <property type="project" value="InterPro"/>
</dbReference>
<dbReference type="SMART" id="SM01005">
    <property type="entry name" value="Ala_racemase_C"/>
    <property type="match status" value="1"/>
</dbReference>
<feature type="domain" description="Alanine racemase C-terminal" evidence="4">
    <location>
        <begin position="244"/>
        <end position="372"/>
    </location>
</feature>
<dbReference type="InterPro" id="IPR020622">
    <property type="entry name" value="Ala_racemase_pyridoxalP-BS"/>
</dbReference>
<dbReference type="InterPro" id="IPR000821">
    <property type="entry name" value="Ala_racemase"/>
</dbReference>
<dbReference type="Gene3D" id="2.40.37.10">
    <property type="entry name" value="Lyase, Ornithine Decarboxylase, Chain A, domain 1"/>
    <property type="match status" value="1"/>
</dbReference>
<evidence type="ECO:0000256" key="2">
    <source>
        <dbReference type="ARBA" id="ARBA00022898"/>
    </source>
</evidence>
<protein>
    <submittedName>
        <fullName evidence="5">Unannotated protein</fullName>
    </submittedName>
</protein>
<dbReference type="GO" id="GO:0030170">
    <property type="term" value="F:pyridoxal phosphate binding"/>
    <property type="evidence" value="ECO:0007669"/>
    <property type="project" value="TreeGrafter"/>
</dbReference>
<dbReference type="EMBL" id="CAEZSS010000064">
    <property type="protein sequence ID" value="CAB4545197.1"/>
    <property type="molecule type" value="Genomic_DNA"/>
</dbReference>
<dbReference type="AlphaFoldDB" id="A0A6J6C2B6"/>
<dbReference type="Pfam" id="PF01168">
    <property type="entry name" value="Ala_racemase_N"/>
    <property type="match status" value="1"/>
</dbReference>
<proteinExistence type="inferred from homology"/>
<dbReference type="SUPFAM" id="SSF51419">
    <property type="entry name" value="PLP-binding barrel"/>
    <property type="match status" value="1"/>
</dbReference>
<dbReference type="FunFam" id="3.20.20.10:FF:000002">
    <property type="entry name" value="Alanine racemase"/>
    <property type="match status" value="1"/>
</dbReference>
<dbReference type="PROSITE" id="PS00395">
    <property type="entry name" value="ALANINE_RACEMASE"/>
    <property type="match status" value="1"/>
</dbReference>
<keyword evidence="3" id="KW-0413">Isomerase</keyword>
<organism evidence="5">
    <name type="scientific">freshwater metagenome</name>
    <dbReference type="NCBI Taxonomy" id="449393"/>
    <lineage>
        <taxon>unclassified sequences</taxon>
        <taxon>metagenomes</taxon>
        <taxon>ecological metagenomes</taxon>
    </lineage>
</organism>
<dbReference type="NCBIfam" id="TIGR00492">
    <property type="entry name" value="alr"/>
    <property type="match status" value="1"/>
</dbReference>
<keyword evidence="2" id="KW-0663">Pyridoxal phosphate</keyword>
<dbReference type="GO" id="GO:0009252">
    <property type="term" value="P:peptidoglycan biosynthetic process"/>
    <property type="evidence" value="ECO:0007669"/>
    <property type="project" value="TreeGrafter"/>
</dbReference>
<dbReference type="HAMAP" id="MF_01201">
    <property type="entry name" value="Ala_racemase"/>
    <property type="match status" value="1"/>
</dbReference>
<accession>A0A6J6C2B6</accession>
<dbReference type="InterPro" id="IPR001608">
    <property type="entry name" value="Ala_racemase_N"/>
</dbReference>
<evidence type="ECO:0000256" key="1">
    <source>
        <dbReference type="ARBA" id="ARBA00001933"/>
    </source>
</evidence>
<dbReference type="InterPro" id="IPR029066">
    <property type="entry name" value="PLP-binding_barrel"/>
</dbReference>
<evidence type="ECO:0000259" key="4">
    <source>
        <dbReference type="SMART" id="SM01005"/>
    </source>
</evidence>
<evidence type="ECO:0000256" key="3">
    <source>
        <dbReference type="ARBA" id="ARBA00023235"/>
    </source>
</evidence>
<dbReference type="GO" id="GO:0005829">
    <property type="term" value="C:cytosol"/>
    <property type="evidence" value="ECO:0007669"/>
    <property type="project" value="TreeGrafter"/>
</dbReference>